<evidence type="ECO:0000313" key="1">
    <source>
        <dbReference type="EMBL" id="KAK4549666.1"/>
    </source>
</evidence>
<dbReference type="EMBL" id="JAVFHQ010000003">
    <property type="protein sequence ID" value="KAK4549666.1"/>
    <property type="molecule type" value="Genomic_DNA"/>
</dbReference>
<name>A0AAV9JVN4_9PEZI</name>
<dbReference type="Proteomes" id="UP001324427">
    <property type="component" value="Unassembled WGS sequence"/>
</dbReference>
<keyword evidence="2" id="KW-1185">Reference proteome</keyword>
<proteinExistence type="predicted"/>
<comment type="caution">
    <text evidence="1">The sequence shown here is derived from an EMBL/GenBank/DDBJ whole genome shotgun (WGS) entry which is preliminary data.</text>
</comment>
<organism evidence="1 2">
    <name type="scientific">Oleoguttula mirabilis</name>
    <dbReference type="NCBI Taxonomy" id="1507867"/>
    <lineage>
        <taxon>Eukaryota</taxon>
        <taxon>Fungi</taxon>
        <taxon>Dikarya</taxon>
        <taxon>Ascomycota</taxon>
        <taxon>Pezizomycotina</taxon>
        <taxon>Dothideomycetes</taxon>
        <taxon>Dothideomycetidae</taxon>
        <taxon>Mycosphaerellales</taxon>
        <taxon>Teratosphaeriaceae</taxon>
        <taxon>Oleoguttula</taxon>
    </lineage>
</organism>
<dbReference type="PANTHER" id="PTHR47843">
    <property type="entry name" value="BTB DOMAIN-CONTAINING PROTEIN-RELATED"/>
    <property type="match status" value="1"/>
</dbReference>
<sequence length="337" mass="37858">MSTTAKDGATGSADAVQDTKQNIFSLGVHPELDVATLYRPVMVTVMVDSPPQEYQAPKGQRSSISLPDVPHWVFEVYIGWLYTQRLVLAPTLESGHASASLRQGSVSVIEDQSVFDDTFTTPRDGNGNPAMDVQCSAPDKKDASTWPWQQLVELYIFGDQYDTRTFRTSVIEAIQVKAFQTQPHKYSAPDLHSMKLVFTGLPPESPLYRLFFELLTWDRRPMQDAAAYATLPAEVLAASWLRLQQIRDHDNCGVCTDIPKHCRIKECTACAKLVNCGDPCHGSLTAPMYDTDVHEYHEHESKEETELCERRWRVIVQDRWPRKEGDSDDHSSEAPGG</sequence>
<evidence type="ECO:0000313" key="2">
    <source>
        <dbReference type="Proteomes" id="UP001324427"/>
    </source>
</evidence>
<dbReference type="AlphaFoldDB" id="A0AAV9JVN4"/>
<gene>
    <name evidence="1" type="ORF">LTR36_004967</name>
</gene>
<reference evidence="1 2" key="1">
    <citation type="submission" date="2021-11" db="EMBL/GenBank/DDBJ databases">
        <title>Black yeast isolated from Biological Soil Crust.</title>
        <authorList>
            <person name="Kurbessoian T."/>
        </authorList>
    </citation>
    <scope>NUCLEOTIDE SEQUENCE [LARGE SCALE GENOMIC DNA]</scope>
    <source>
        <strain evidence="1 2">CCFEE 5522</strain>
    </source>
</reference>
<accession>A0AAV9JVN4</accession>
<protein>
    <submittedName>
        <fullName evidence="1">Uncharacterized protein</fullName>
    </submittedName>
</protein>
<dbReference type="PANTHER" id="PTHR47843:SF2">
    <property type="entry name" value="BTB DOMAIN-CONTAINING PROTEIN"/>
    <property type="match status" value="1"/>
</dbReference>